<sequence>MAPNFADLALARSEAMDTVPSSRQRSHSSGTLTRARSQLYHHRNRSGQLRFDPVPSLDEPCAELLGFRRTNCKKAKRDDGDLPRRLTKDLRARRVYSPPQSTNSGLIESAFPKGNAEAIGSPDLGLFFEARGFDRGNADLFEESGGDCSEKFDGLDGATTLPDAEICGGSNSKVNKDVEKLDAEVPVKDTPSTGNGSSLKSKSVGVLRPCFQGKLFKAPGSVNYRRLFPFQKDTVRDDSVDTPKLGFCQKDQEGRQGFQLPLSPQSEEESKQELKTDATADYGVKDATSDLPDDGLKQLSSHMNNLDCVEASTSQEFGVLNEECIQTTPPDADIYVNSEVNVKPMDFTRSTHENAGQGFCLKADKVKDSLKSKSVPRQLLHRKLFKTPGSVSYKRLLPFLMDLTKDDSDRSKFDHQTHHQEDEAKRFQLPLSSESEEASIDEHKTNSSPMHGTVESNGLENYVLVNPSHGNQPKLTPSQDFPEFPMQLDAKEVVRGDLSAPSVNEHTENFAIASKDECLSASELNPCSVMVDGFHSAKNVAHNDGVKEVQNTISRQHDSDSPPKDQYMLYLKGDVSGLTSVHRSSKEKGFTIAYDESKQFVNLKERESVSRFPPECQTLSQLDLNVLDAEENVTSLNHVQVSNDILGAPSENITSEKSDMAGHSGDKAGSVQNGIVLCSRMPSKGSDNKNASGIKNGSESKITSVLKRCPQFKLLKHAGSLNYKRLLPFILDTMKDDSCASVNDHHPKLAKSMDQTPLPISTSNLHLTPVNDSNGCVPVEHFAGNSCPQQQSGLQACDLNNDSSSPKSQIPEFQSSHDSCKVIQLQDEQVVLNGLCKPESSTDPSISVHGIDLPITTLAPMINEVTTREATPDSSKSLSVFSEVKGNNSFLMSSNEKLPETHECSQSLSQLQVVEQLRVPAVGLKKGILKRNPRGCRGVCACLNCASFRLHAERAFEFSKNQLLDAEEVAHNLMKELSHLRNMLESSADSVNNNPVFGGSQVKEACRKACAAEELAKNRLSQMHDDLNIHCRITSLQPPTVTFAVHVEKEVIQPGG</sequence>
<evidence type="ECO:0000313" key="4">
    <source>
        <dbReference type="Proteomes" id="UP000008827"/>
    </source>
</evidence>
<reference evidence="2" key="3">
    <citation type="submission" date="2018-07" db="EMBL/GenBank/DDBJ databases">
        <title>WGS assembly of Glycine max.</title>
        <authorList>
            <person name="Schmutz J."/>
            <person name="Cannon S."/>
            <person name="Schlueter J."/>
            <person name="Ma J."/>
            <person name="Mitros T."/>
            <person name="Nelson W."/>
            <person name="Hyten D."/>
            <person name="Song Q."/>
            <person name="Thelen J."/>
            <person name="Cheng J."/>
            <person name="Xu D."/>
            <person name="Hellsten U."/>
            <person name="May G."/>
            <person name="Yu Y."/>
            <person name="Sakurai T."/>
            <person name="Umezawa T."/>
            <person name="Bhattacharyya M."/>
            <person name="Sandhu D."/>
            <person name="Valliyodan B."/>
            <person name="Lindquist E."/>
            <person name="Peto M."/>
            <person name="Grant D."/>
            <person name="Shu S."/>
            <person name="Goodstein D."/>
            <person name="Barry K."/>
            <person name="Futrell-Griggs M."/>
            <person name="Abernathy B."/>
            <person name="Du J."/>
            <person name="Tian Z."/>
            <person name="Zhu L."/>
            <person name="Gill N."/>
            <person name="Joshi T."/>
            <person name="Libault M."/>
            <person name="Sethuraman A."/>
            <person name="Zhang X."/>
            <person name="Shinozaki K."/>
            <person name="Nguyen H."/>
            <person name="Wing R."/>
            <person name="Cregan P."/>
            <person name="Specht J."/>
            <person name="Grimwood J."/>
            <person name="Rokhsar D."/>
            <person name="Stacey G."/>
            <person name="Shoemaker R."/>
            <person name="Jackson S."/>
        </authorList>
    </citation>
    <scope>NUCLEOTIDE SEQUENCE</scope>
    <source>
        <tissue evidence="2">Callus</tissue>
    </source>
</reference>
<dbReference type="EMBL" id="CM000841">
    <property type="protein sequence ID" value="KRH42733.1"/>
    <property type="molecule type" value="Genomic_DNA"/>
</dbReference>
<proteinExistence type="predicted"/>
<evidence type="ECO:0000256" key="1">
    <source>
        <dbReference type="SAM" id="MobiDB-lite"/>
    </source>
</evidence>
<dbReference type="Gramene" id="KRH42733">
    <property type="protein sequence ID" value="KRH42733"/>
    <property type="gene ID" value="GLYMA_08G107400"/>
</dbReference>
<feature type="compositionally biased region" description="Polar residues" evidence="1">
    <location>
        <begin position="19"/>
        <end position="36"/>
    </location>
</feature>
<evidence type="ECO:0000313" key="3">
    <source>
        <dbReference type="EnsemblPlants" id="KRH42733"/>
    </source>
</evidence>
<accession>K7L5Z0</accession>
<dbReference type="ExpressionAtlas" id="K7L5Z0">
    <property type="expression patterns" value="baseline and differential"/>
</dbReference>
<feature type="region of interest" description="Disordered" evidence="1">
    <location>
        <begin position="1"/>
        <end position="52"/>
    </location>
</feature>
<feature type="compositionally biased region" description="Basic and acidic residues" evidence="1">
    <location>
        <begin position="268"/>
        <end position="280"/>
    </location>
</feature>
<feature type="region of interest" description="Disordered" evidence="1">
    <location>
        <begin position="246"/>
        <end position="280"/>
    </location>
</feature>
<feature type="region of interest" description="Disordered" evidence="1">
    <location>
        <begin position="408"/>
        <end position="451"/>
    </location>
</feature>
<reference evidence="2 3" key="1">
    <citation type="journal article" date="2010" name="Nature">
        <title>Genome sequence of the palaeopolyploid soybean.</title>
        <authorList>
            <person name="Schmutz J."/>
            <person name="Cannon S.B."/>
            <person name="Schlueter J."/>
            <person name="Ma J."/>
            <person name="Mitros T."/>
            <person name="Nelson W."/>
            <person name="Hyten D.L."/>
            <person name="Song Q."/>
            <person name="Thelen J.J."/>
            <person name="Cheng J."/>
            <person name="Xu D."/>
            <person name="Hellsten U."/>
            <person name="May G.D."/>
            <person name="Yu Y."/>
            <person name="Sakurai T."/>
            <person name="Umezawa T."/>
            <person name="Bhattacharyya M.K."/>
            <person name="Sandhu D."/>
            <person name="Valliyodan B."/>
            <person name="Lindquist E."/>
            <person name="Peto M."/>
            <person name="Grant D."/>
            <person name="Shu S."/>
            <person name="Goodstein D."/>
            <person name="Barry K."/>
            <person name="Futrell-Griggs M."/>
            <person name="Abernathy B."/>
            <person name="Du J."/>
            <person name="Tian Z."/>
            <person name="Zhu L."/>
            <person name="Gill N."/>
            <person name="Joshi T."/>
            <person name="Libault M."/>
            <person name="Sethuraman A."/>
            <person name="Zhang X.-C."/>
            <person name="Shinozaki K."/>
            <person name="Nguyen H.T."/>
            <person name="Wing R.A."/>
            <person name="Cregan P."/>
            <person name="Specht J."/>
            <person name="Grimwood J."/>
            <person name="Rokhsar D."/>
            <person name="Stacey G."/>
            <person name="Shoemaker R.C."/>
            <person name="Jackson S.A."/>
        </authorList>
    </citation>
    <scope>NUCLEOTIDE SEQUENCE [LARGE SCALE GENOMIC DNA]</scope>
    <source>
        <strain evidence="3">cv. Williams 82</strain>
        <tissue evidence="2">Callus</tissue>
    </source>
</reference>
<dbReference type="Proteomes" id="UP000008827">
    <property type="component" value="Chromosome 8"/>
</dbReference>
<protein>
    <submittedName>
        <fullName evidence="2 3">Uncharacterized protein</fullName>
    </submittedName>
</protein>
<keyword evidence="4" id="KW-1185">Reference proteome</keyword>
<dbReference type="EnsemblPlants" id="KRH42733">
    <property type="protein sequence ID" value="KRH42733"/>
    <property type="gene ID" value="GLYMA_08G107400"/>
</dbReference>
<dbReference type="PANTHER" id="PTHR34461">
    <property type="entry name" value="EXPRESSED PROTEIN"/>
    <property type="match status" value="1"/>
</dbReference>
<dbReference type="PANTHER" id="PTHR34461:SF4">
    <property type="entry name" value="OS01G0101800 PROTEIN"/>
    <property type="match status" value="1"/>
</dbReference>
<name>K7L5Z0_SOYBN</name>
<reference evidence="3" key="2">
    <citation type="submission" date="2018-02" db="UniProtKB">
        <authorList>
            <consortium name="EnsemblPlants"/>
        </authorList>
    </citation>
    <scope>IDENTIFICATION</scope>
    <source>
        <strain evidence="3">Williams 82</strain>
    </source>
</reference>
<feature type="compositionally biased region" description="Basic and acidic residues" evidence="1">
    <location>
        <begin position="408"/>
        <end position="426"/>
    </location>
</feature>
<dbReference type="PaxDb" id="3847-GLYMA08G11315.1"/>
<dbReference type="STRING" id="3847.K7L5Z0"/>
<gene>
    <name evidence="3" type="primary">LOC100775370</name>
    <name evidence="2" type="ORF">GLYMA_08G107400</name>
</gene>
<dbReference type="eggNOG" id="ENOG502R3TB">
    <property type="taxonomic scope" value="Eukaryota"/>
</dbReference>
<evidence type="ECO:0000313" key="2">
    <source>
        <dbReference type="EMBL" id="KRH42733.1"/>
    </source>
</evidence>
<dbReference type="AlphaFoldDB" id="K7L5Z0"/>
<organism evidence="3">
    <name type="scientific">Glycine max</name>
    <name type="common">Soybean</name>
    <name type="synonym">Glycine hispida</name>
    <dbReference type="NCBI Taxonomy" id="3847"/>
    <lineage>
        <taxon>Eukaryota</taxon>
        <taxon>Viridiplantae</taxon>
        <taxon>Streptophyta</taxon>
        <taxon>Embryophyta</taxon>
        <taxon>Tracheophyta</taxon>
        <taxon>Spermatophyta</taxon>
        <taxon>Magnoliopsida</taxon>
        <taxon>eudicotyledons</taxon>
        <taxon>Gunneridae</taxon>
        <taxon>Pentapetalae</taxon>
        <taxon>rosids</taxon>
        <taxon>fabids</taxon>
        <taxon>Fabales</taxon>
        <taxon>Fabaceae</taxon>
        <taxon>Papilionoideae</taxon>
        <taxon>50 kb inversion clade</taxon>
        <taxon>NPAAA clade</taxon>
        <taxon>indigoferoid/millettioid clade</taxon>
        <taxon>Phaseoleae</taxon>
        <taxon>Glycine</taxon>
        <taxon>Glycine subgen. Soja</taxon>
    </lineage>
</organism>